<feature type="region of interest" description="Disordered" evidence="1">
    <location>
        <begin position="1"/>
        <end position="22"/>
    </location>
</feature>
<evidence type="ECO:0000313" key="4">
    <source>
        <dbReference type="Proteomes" id="UP000436006"/>
    </source>
</evidence>
<keyword evidence="2" id="KW-1133">Transmembrane helix</keyword>
<keyword evidence="4" id="KW-1185">Reference proteome</keyword>
<dbReference type="RefSeq" id="WP_157588353.1">
    <property type="nucleotide sequence ID" value="NZ_WPIN01000012.1"/>
</dbReference>
<dbReference type="AlphaFoldDB" id="A0A7K1SIN9"/>
<dbReference type="EMBL" id="WPIN01000012">
    <property type="protein sequence ID" value="MVM33635.1"/>
    <property type="molecule type" value="Genomic_DNA"/>
</dbReference>
<feature type="transmembrane region" description="Helical" evidence="2">
    <location>
        <begin position="50"/>
        <end position="72"/>
    </location>
</feature>
<dbReference type="Proteomes" id="UP000436006">
    <property type="component" value="Unassembled WGS sequence"/>
</dbReference>
<name>A0A7K1SIN9_9BACT</name>
<evidence type="ECO:0000313" key="3">
    <source>
        <dbReference type="EMBL" id="MVM33635.1"/>
    </source>
</evidence>
<organism evidence="3 4">
    <name type="scientific">Spirosoma arboris</name>
    <dbReference type="NCBI Taxonomy" id="2682092"/>
    <lineage>
        <taxon>Bacteria</taxon>
        <taxon>Pseudomonadati</taxon>
        <taxon>Bacteroidota</taxon>
        <taxon>Cytophagia</taxon>
        <taxon>Cytophagales</taxon>
        <taxon>Cytophagaceae</taxon>
        <taxon>Spirosoma</taxon>
    </lineage>
</organism>
<sequence length="73" mass="8235">MNLASKTSRPAMSKYRLGTHPQQHRQTLAKILVEAKAKPKEKPKIEPVSLVTWSIIILAGIAGWSYVVYSIFR</sequence>
<gene>
    <name evidence="3" type="ORF">GO755_26590</name>
</gene>
<comment type="caution">
    <text evidence="3">The sequence shown here is derived from an EMBL/GenBank/DDBJ whole genome shotgun (WGS) entry which is preliminary data.</text>
</comment>
<accession>A0A7K1SIN9</accession>
<keyword evidence="2" id="KW-0812">Transmembrane</keyword>
<proteinExistence type="predicted"/>
<reference evidence="3 4" key="1">
    <citation type="submission" date="2019-12" db="EMBL/GenBank/DDBJ databases">
        <title>Spirosoma sp. HMF4905 genome sequencing and assembly.</title>
        <authorList>
            <person name="Kang H."/>
            <person name="Cha I."/>
            <person name="Kim H."/>
            <person name="Joh K."/>
        </authorList>
    </citation>
    <scope>NUCLEOTIDE SEQUENCE [LARGE SCALE GENOMIC DNA]</scope>
    <source>
        <strain evidence="3 4">HMF4905</strain>
    </source>
</reference>
<protein>
    <submittedName>
        <fullName evidence="3">Uncharacterized protein</fullName>
    </submittedName>
</protein>
<evidence type="ECO:0000256" key="1">
    <source>
        <dbReference type="SAM" id="MobiDB-lite"/>
    </source>
</evidence>
<feature type="compositionally biased region" description="Polar residues" evidence="1">
    <location>
        <begin position="1"/>
        <end position="10"/>
    </location>
</feature>
<keyword evidence="2" id="KW-0472">Membrane</keyword>
<evidence type="ECO:0000256" key="2">
    <source>
        <dbReference type="SAM" id="Phobius"/>
    </source>
</evidence>